<dbReference type="PANTHER" id="PTHR34990">
    <property type="entry name" value="UDP-2,3-DIACYLGLUCOSAMINE HYDROLASE-RELATED"/>
    <property type="match status" value="1"/>
</dbReference>
<evidence type="ECO:0000256" key="4">
    <source>
        <dbReference type="ARBA" id="ARBA00022801"/>
    </source>
</evidence>
<dbReference type="KEGG" id="sbf:JCM31447_03170"/>
<evidence type="ECO:0000256" key="3">
    <source>
        <dbReference type="ARBA" id="ARBA00022723"/>
    </source>
</evidence>
<dbReference type="EMBL" id="AP019368">
    <property type="protein sequence ID" value="BBH51892.1"/>
    <property type="molecule type" value="Genomic_DNA"/>
</dbReference>
<keyword evidence="6" id="KW-0464">Manganese</keyword>
<sequence>MRNLNINPVKSFIVISDVHLRDPKDATTKLFLKTLDDILMKNKNEEKDKTEALFLLGDIFDFIAASKNFFLEMWSEVFEKFKLLKDNGIQVYFVEGNHDFGFEHFRSQKLDSYFTDYGDITIEFLHRRAGKMMLRHGDDLICPEKYLKFRSIVKGKFFQKLTSFLIAGLFMHFLFSRYAKISRAQDSYRKLQLSFLKTCLDKFYINYKNQFQKTISILIIGHIHVYTEQYYKQTLLLVGPDWFSAPSYLYFNKEGVSERIFLSDKTQEEYLLN</sequence>
<evidence type="ECO:0000256" key="1">
    <source>
        <dbReference type="ARBA" id="ARBA00022475"/>
    </source>
</evidence>
<proteinExistence type="predicted"/>
<organism evidence="8 9">
    <name type="scientific">Fluviispira sanaruensis</name>
    <dbReference type="NCBI Taxonomy" id="2493639"/>
    <lineage>
        <taxon>Bacteria</taxon>
        <taxon>Pseudomonadati</taxon>
        <taxon>Bdellovibrionota</taxon>
        <taxon>Oligoflexia</taxon>
        <taxon>Silvanigrellales</taxon>
        <taxon>Silvanigrellaceae</taxon>
        <taxon>Fluviispira</taxon>
    </lineage>
</organism>
<name>A0A4P2VST2_FLUSA</name>
<dbReference type="GO" id="GO:0016020">
    <property type="term" value="C:membrane"/>
    <property type="evidence" value="ECO:0007669"/>
    <property type="project" value="GOC"/>
</dbReference>
<dbReference type="Proteomes" id="UP000291236">
    <property type="component" value="Chromosome"/>
</dbReference>
<keyword evidence="4" id="KW-0378">Hydrolase</keyword>
<gene>
    <name evidence="8" type="ORF">JCM31447_03170</name>
</gene>
<evidence type="ECO:0000256" key="5">
    <source>
        <dbReference type="ARBA" id="ARBA00023136"/>
    </source>
</evidence>
<evidence type="ECO:0000259" key="7">
    <source>
        <dbReference type="Pfam" id="PF00149"/>
    </source>
</evidence>
<protein>
    <submittedName>
        <fullName evidence="8">UDP-2,3-diacylglucosamine diphosphatase</fullName>
    </submittedName>
</protein>
<dbReference type="AlphaFoldDB" id="A0A4P2VST2"/>
<dbReference type="GO" id="GO:0046872">
    <property type="term" value="F:metal ion binding"/>
    <property type="evidence" value="ECO:0007669"/>
    <property type="project" value="UniProtKB-KW"/>
</dbReference>
<feature type="domain" description="Calcineurin-like phosphoesterase" evidence="7">
    <location>
        <begin position="12"/>
        <end position="226"/>
    </location>
</feature>
<dbReference type="SUPFAM" id="SSF56300">
    <property type="entry name" value="Metallo-dependent phosphatases"/>
    <property type="match status" value="1"/>
</dbReference>
<reference evidence="8 9" key="1">
    <citation type="submission" date="2018-12" db="EMBL/GenBank/DDBJ databases">
        <title>Rubrispira sanarue gen. nov., sp., nov., a member of the order Silvanigrellales, isolated from a brackish lake in Hamamatsu Japan.</title>
        <authorList>
            <person name="Maejima Y."/>
            <person name="Iino T."/>
            <person name="Muraguchi Y."/>
            <person name="Fukuda K."/>
            <person name="Nojiri H."/>
            <person name="Ohkuma M."/>
            <person name="Moriuchi R."/>
            <person name="Dohra H."/>
            <person name="Kimbara K."/>
            <person name="Shintani M."/>
        </authorList>
    </citation>
    <scope>NUCLEOTIDE SEQUENCE [LARGE SCALE GENOMIC DNA]</scope>
    <source>
        <strain evidence="8 9">RF1110005</strain>
    </source>
</reference>
<dbReference type="GO" id="GO:0009245">
    <property type="term" value="P:lipid A biosynthetic process"/>
    <property type="evidence" value="ECO:0007669"/>
    <property type="project" value="TreeGrafter"/>
</dbReference>
<accession>A0A4P2VST2</accession>
<keyword evidence="3" id="KW-0479">Metal-binding</keyword>
<evidence type="ECO:0000313" key="8">
    <source>
        <dbReference type="EMBL" id="BBH51892.1"/>
    </source>
</evidence>
<dbReference type="InterPro" id="IPR043461">
    <property type="entry name" value="LpxH-like"/>
</dbReference>
<evidence type="ECO:0000256" key="6">
    <source>
        <dbReference type="ARBA" id="ARBA00023211"/>
    </source>
</evidence>
<dbReference type="Gene3D" id="3.60.21.10">
    <property type="match status" value="1"/>
</dbReference>
<dbReference type="RefSeq" id="WP_172603716.1">
    <property type="nucleotide sequence ID" value="NZ_AP019368.1"/>
</dbReference>
<evidence type="ECO:0000256" key="2">
    <source>
        <dbReference type="ARBA" id="ARBA00022519"/>
    </source>
</evidence>
<keyword evidence="1" id="KW-1003">Cell membrane</keyword>
<keyword evidence="5" id="KW-0472">Membrane</keyword>
<evidence type="ECO:0000313" key="9">
    <source>
        <dbReference type="Proteomes" id="UP000291236"/>
    </source>
</evidence>
<keyword evidence="9" id="KW-1185">Reference proteome</keyword>
<dbReference type="InterPro" id="IPR029052">
    <property type="entry name" value="Metallo-depent_PP-like"/>
</dbReference>
<dbReference type="GO" id="GO:0008758">
    <property type="term" value="F:UDP-2,3-diacylglucosamine hydrolase activity"/>
    <property type="evidence" value="ECO:0007669"/>
    <property type="project" value="TreeGrafter"/>
</dbReference>
<dbReference type="PANTHER" id="PTHR34990:SF1">
    <property type="entry name" value="UDP-2,3-DIACYLGLUCOSAMINE HYDROLASE"/>
    <property type="match status" value="1"/>
</dbReference>
<dbReference type="InterPro" id="IPR004843">
    <property type="entry name" value="Calcineurin-like_PHP"/>
</dbReference>
<dbReference type="Pfam" id="PF00149">
    <property type="entry name" value="Metallophos"/>
    <property type="match status" value="1"/>
</dbReference>
<keyword evidence="2" id="KW-0997">Cell inner membrane</keyword>